<protein>
    <submittedName>
        <fullName evidence="6">Crp/Fnr family transcriptional regulator</fullName>
    </submittedName>
</protein>
<dbReference type="CDD" id="cd00038">
    <property type="entry name" value="CAP_ED"/>
    <property type="match status" value="1"/>
</dbReference>
<evidence type="ECO:0000256" key="2">
    <source>
        <dbReference type="ARBA" id="ARBA00023125"/>
    </source>
</evidence>
<evidence type="ECO:0000259" key="5">
    <source>
        <dbReference type="PROSITE" id="PS51063"/>
    </source>
</evidence>
<dbReference type="SMART" id="SM00100">
    <property type="entry name" value="cNMP"/>
    <property type="match status" value="1"/>
</dbReference>
<dbReference type="Gene3D" id="1.10.10.10">
    <property type="entry name" value="Winged helix-like DNA-binding domain superfamily/Winged helix DNA-binding domain"/>
    <property type="match status" value="1"/>
</dbReference>
<keyword evidence="1" id="KW-0805">Transcription regulation</keyword>
<feature type="domain" description="Cyclic nucleotide-binding" evidence="4">
    <location>
        <begin position="12"/>
        <end position="116"/>
    </location>
</feature>
<sequence>MNLISVFTSHPFFEPLAEHEKAYLARHALVRKLAREEYLATQGDCWPYLFLILEGEIEAVKVSTEGRPLIVTTFVSGDIFWGPAFFEADLPLPISLEANQPTTVVIWSRSTLDPLLAKGGIGWALARLMLRYMLRANVLLERLAFQPVTARLARLLLEHFQSTESPAIPRTLTLDDIAARIGTTREVACRSLYYLADRKIIDVTRTELVLIDRESLIQLAGET</sequence>
<dbReference type="InterPro" id="IPR036388">
    <property type="entry name" value="WH-like_DNA-bd_sf"/>
</dbReference>
<dbReference type="PANTHER" id="PTHR24567:SF26">
    <property type="entry name" value="REGULATORY PROTEIN YEIL"/>
    <property type="match status" value="1"/>
</dbReference>
<proteinExistence type="predicted"/>
<dbReference type="InterPro" id="IPR012318">
    <property type="entry name" value="HTH_CRP"/>
</dbReference>
<organism evidence="6 7">
    <name type="scientific">Thermanaerothrix solaris</name>
    <dbReference type="NCBI Taxonomy" id="3058434"/>
    <lineage>
        <taxon>Bacteria</taxon>
        <taxon>Bacillati</taxon>
        <taxon>Chloroflexota</taxon>
        <taxon>Anaerolineae</taxon>
        <taxon>Anaerolineales</taxon>
        <taxon>Anaerolineaceae</taxon>
        <taxon>Thermanaerothrix</taxon>
    </lineage>
</organism>
<dbReference type="InterPro" id="IPR000595">
    <property type="entry name" value="cNMP-bd_dom"/>
</dbReference>
<dbReference type="SUPFAM" id="SSF46785">
    <property type="entry name" value="Winged helix' DNA-binding domain"/>
    <property type="match status" value="1"/>
</dbReference>
<gene>
    <name evidence="6" type="ORF">QYE77_07195</name>
</gene>
<evidence type="ECO:0000259" key="4">
    <source>
        <dbReference type="PROSITE" id="PS50042"/>
    </source>
</evidence>
<accession>A0ABU3NPV8</accession>
<keyword evidence="7" id="KW-1185">Reference proteome</keyword>
<feature type="domain" description="HTH crp-type" evidence="5">
    <location>
        <begin position="146"/>
        <end position="214"/>
    </location>
</feature>
<dbReference type="Proteomes" id="UP001254165">
    <property type="component" value="Unassembled WGS sequence"/>
</dbReference>
<evidence type="ECO:0000313" key="7">
    <source>
        <dbReference type="Proteomes" id="UP001254165"/>
    </source>
</evidence>
<dbReference type="InterPro" id="IPR014710">
    <property type="entry name" value="RmlC-like_jellyroll"/>
</dbReference>
<evidence type="ECO:0000256" key="1">
    <source>
        <dbReference type="ARBA" id="ARBA00023015"/>
    </source>
</evidence>
<dbReference type="Pfam" id="PF00027">
    <property type="entry name" value="cNMP_binding"/>
    <property type="match status" value="1"/>
</dbReference>
<keyword evidence="2" id="KW-0238">DNA-binding</keyword>
<keyword evidence="3" id="KW-0804">Transcription</keyword>
<dbReference type="InterPro" id="IPR050397">
    <property type="entry name" value="Env_Response_Regulators"/>
</dbReference>
<evidence type="ECO:0000256" key="3">
    <source>
        <dbReference type="ARBA" id="ARBA00023163"/>
    </source>
</evidence>
<evidence type="ECO:0000313" key="6">
    <source>
        <dbReference type="EMBL" id="MDT8898052.1"/>
    </source>
</evidence>
<comment type="caution">
    <text evidence="6">The sequence shown here is derived from an EMBL/GenBank/DDBJ whole genome shotgun (WGS) entry which is preliminary data.</text>
</comment>
<dbReference type="EMBL" id="JAUHMF010000001">
    <property type="protein sequence ID" value="MDT8898052.1"/>
    <property type="molecule type" value="Genomic_DNA"/>
</dbReference>
<dbReference type="PROSITE" id="PS51063">
    <property type="entry name" value="HTH_CRP_2"/>
    <property type="match status" value="1"/>
</dbReference>
<dbReference type="Pfam" id="PF13545">
    <property type="entry name" value="HTH_Crp_2"/>
    <property type="match status" value="1"/>
</dbReference>
<name>A0ABU3NPV8_9CHLR</name>
<dbReference type="RefSeq" id="WP_315624699.1">
    <property type="nucleotide sequence ID" value="NZ_JAUHMF010000001.1"/>
</dbReference>
<dbReference type="Gene3D" id="2.60.120.10">
    <property type="entry name" value="Jelly Rolls"/>
    <property type="match status" value="1"/>
</dbReference>
<dbReference type="PANTHER" id="PTHR24567">
    <property type="entry name" value="CRP FAMILY TRANSCRIPTIONAL REGULATORY PROTEIN"/>
    <property type="match status" value="1"/>
</dbReference>
<reference evidence="6 7" key="1">
    <citation type="submission" date="2023-07" db="EMBL/GenBank/DDBJ databases">
        <title>Novel species of Thermanaerothrix with wide hydrolytic capabilities.</title>
        <authorList>
            <person name="Zayulina K.S."/>
            <person name="Podosokorskaya O.A."/>
            <person name="Elcheninov A.G."/>
        </authorList>
    </citation>
    <scope>NUCLEOTIDE SEQUENCE [LARGE SCALE GENOMIC DNA]</scope>
    <source>
        <strain evidence="6 7">4228-RoL</strain>
    </source>
</reference>
<dbReference type="InterPro" id="IPR018490">
    <property type="entry name" value="cNMP-bd_dom_sf"/>
</dbReference>
<dbReference type="SUPFAM" id="SSF51206">
    <property type="entry name" value="cAMP-binding domain-like"/>
    <property type="match status" value="1"/>
</dbReference>
<dbReference type="PROSITE" id="PS50042">
    <property type="entry name" value="CNMP_BINDING_3"/>
    <property type="match status" value="1"/>
</dbReference>
<dbReference type="InterPro" id="IPR036390">
    <property type="entry name" value="WH_DNA-bd_sf"/>
</dbReference>